<evidence type="ECO:0000256" key="3">
    <source>
        <dbReference type="ARBA" id="ARBA00022679"/>
    </source>
</evidence>
<dbReference type="InterPro" id="IPR041728">
    <property type="entry name" value="GPAT/DHAPAT_LPLAT"/>
</dbReference>
<keyword evidence="8" id="KW-1185">Reference proteome</keyword>
<dbReference type="GO" id="GO:0019432">
    <property type="term" value="P:triglyceride biosynthetic process"/>
    <property type="evidence" value="ECO:0007669"/>
    <property type="project" value="TreeGrafter"/>
</dbReference>
<dbReference type="InterPro" id="IPR002123">
    <property type="entry name" value="Plipid/glycerol_acylTrfase"/>
</dbReference>
<gene>
    <name evidence="7" type="ORF">MPSI1_001227</name>
</gene>
<accession>A0AAF0FA86</accession>
<dbReference type="EMBL" id="CP118375">
    <property type="protein sequence ID" value="WFD42581.1"/>
    <property type="molecule type" value="Genomic_DNA"/>
</dbReference>
<evidence type="ECO:0000256" key="4">
    <source>
        <dbReference type="ARBA" id="ARBA00023136"/>
    </source>
</evidence>
<feature type="domain" description="Phospholipid/glycerol acyltransferase" evidence="6">
    <location>
        <begin position="247"/>
        <end position="374"/>
    </location>
</feature>
<protein>
    <recommendedName>
        <fullName evidence="6">Phospholipid/glycerol acyltransferase domain-containing protein</fullName>
    </recommendedName>
</protein>
<dbReference type="SUPFAM" id="SSF69593">
    <property type="entry name" value="Glycerol-3-phosphate (1)-acyltransferase"/>
    <property type="match status" value="1"/>
</dbReference>
<dbReference type="PANTHER" id="PTHR12563">
    <property type="entry name" value="GLYCEROL-3-PHOSPHATE ACYLTRANSFERASE"/>
    <property type="match status" value="1"/>
</dbReference>
<sequence>MSDMPKDQLAGRGLQSTRRISVPQEFSKRYDARANLDDWDVLEEENWSIYSRLETFRRLIAWSRGEGWRGYGQVTGAPVMYDGCTKEDIDMVVNSPDVQRTIQSIAQVRATTLLANVRDGKISREYVRAYLDGKKVAETPSVDTDRLSPAVPVSRFLDEPLDRNVPVLQQFYTNMRTRIGSELQNRTREIVEDSAARMDSRSFARFFGASVNEILASMYNYGAHVRMSQVLELRRIATEAAKKKQSIVFLPCHKSHIDYLVLSWILYRVGLSLPHIIAGDNLDIPVIGSVLRRGGAMFIRRSFQGDSLYPMVIKEYIMSLLSQGKNVEVFIEGTRSRTGKLLPPKYGILKYLMTAIREKRTSDILLCPVSLQYDSVIEAETYVSELLGKPKQSESLYGLITGGSALLQLKMGRIDVRFKRPWSMREFLDREEKQRVVKPYEDRDSQLLKSLGYRVLSDINHISVIMPAAMVGTVLLTMRGRGIGRSALIAGVTRLREQIMHKGYEVANFGLKSIPEIVDRALSLMKGLVAEHTNLLEVTFEPVKVFELSFYRNQIMHIFVHEALICAAIYTRVKQGGPFPMQRIGYNELYESVSFISWVLRDEFVFDTNPLETNIEKTVLQMLHDHVLAVSLTDDPNTIATMTDLREGRAMLGIAEQERYKGRDSFDTYLFLIWPYVESYWLASVSLLALAPQAREFRLSNLDEQNPTPDIDYPRPAPNVHRVPWYLYKDLLPSTQKIGLTLYRQGELSYYESVNTATLTNAFARLEEMGILLSRMTEDKKPAKLIAVNPLWVPHVEVTHGVAPTEETAVVPGLPPNHVFVGQLISYLNHLVHFRREGKDRRNRSDNSKIFEHIFNGGPSIVIWETIDVNRIQGEYVPRL</sequence>
<dbReference type="GO" id="GO:0004366">
    <property type="term" value="F:glycerol-3-phosphate O-acyltransferase activity"/>
    <property type="evidence" value="ECO:0007669"/>
    <property type="project" value="TreeGrafter"/>
</dbReference>
<comment type="subcellular location">
    <subcellularLocation>
        <location evidence="1">Endomembrane system</location>
        <topology evidence="1">Peripheral membrane protein</topology>
    </subcellularLocation>
</comment>
<dbReference type="GO" id="GO:0008654">
    <property type="term" value="P:phospholipid biosynthetic process"/>
    <property type="evidence" value="ECO:0007669"/>
    <property type="project" value="TreeGrafter"/>
</dbReference>
<name>A0AAF0FA86_9BASI</name>
<evidence type="ECO:0000259" key="6">
    <source>
        <dbReference type="SMART" id="SM00563"/>
    </source>
</evidence>
<dbReference type="SMART" id="SM00563">
    <property type="entry name" value="PlsC"/>
    <property type="match status" value="1"/>
</dbReference>
<keyword evidence="4" id="KW-0472">Membrane</keyword>
<dbReference type="CDD" id="cd07993">
    <property type="entry name" value="LPLAT_DHAPAT-like"/>
    <property type="match status" value="1"/>
</dbReference>
<dbReference type="Pfam" id="PF19277">
    <property type="entry name" value="GPAT_C"/>
    <property type="match status" value="1"/>
</dbReference>
<keyword evidence="3" id="KW-0808">Transferase</keyword>
<dbReference type="GO" id="GO:0006631">
    <property type="term" value="P:fatty acid metabolic process"/>
    <property type="evidence" value="ECO:0007669"/>
    <property type="project" value="TreeGrafter"/>
</dbReference>
<evidence type="ECO:0000256" key="5">
    <source>
        <dbReference type="ARBA" id="ARBA00023315"/>
    </source>
</evidence>
<dbReference type="Proteomes" id="UP001214628">
    <property type="component" value="Chromosome 1"/>
</dbReference>
<dbReference type="InterPro" id="IPR045520">
    <property type="entry name" value="GPAT/DHAPAT_C"/>
</dbReference>
<organism evidence="7 8">
    <name type="scientific">Malassezia psittaci</name>
    <dbReference type="NCBI Taxonomy" id="1821823"/>
    <lineage>
        <taxon>Eukaryota</taxon>
        <taxon>Fungi</taxon>
        <taxon>Dikarya</taxon>
        <taxon>Basidiomycota</taxon>
        <taxon>Ustilaginomycotina</taxon>
        <taxon>Malasseziomycetes</taxon>
        <taxon>Malasseziales</taxon>
        <taxon>Malasseziaceae</taxon>
        <taxon>Malassezia</taxon>
    </lineage>
</organism>
<evidence type="ECO:0000313" key="8">
    <source>
        <dbReference type="Proteomes" id="UP001214628"/>
    </source>
</evidence>
<evidence type="ECO:0000313" key="7">
    <source>
        <dbReference type="EMBL" id="WFD42581.1"/>
    </source>
</evidence>
<keyword evidence="5" id="KW-0012">Acyltransferase</keyword>
<proteinExistence type="inferred from homology"/>
<evidence type="ECO:0000256" key="2">
    <source>
        <dbReference type="ARBA" id="ARBA00007937"/>
    </source>
</evidence>
<evidence type="ECO:0000256" key="1">
    <source>
        <dbReference type="ARBA" id="ARBA00004184"/>
    </source>
</evidence>
<dbReference type="Pfam" id="PF01553">
    <property type="entry name" value="Acyltransferase"/>
    <property type="match status" value="1"/>
</dbReference>
<reference evidence="7" key="1">
    <citation type="submission" date="2023-02" db="EMBL/GenBank/DDBJ databases">
        <title>Mating type loci evolution in Malassezia.</title>
        <authorList>
            <person name="Coelho M.A."/>
        </authorList>
    </citation>
    <scope>NUCLEOTIDE SEQUENCE</scope>
    <source>
        <strain evidence="7">CBS 14136</strain>
    </source>
</reference>
<dbReference type="GO" id="GO:0012505">
    <property type="term" value="C:endomembrane system"/>
    <property type="evidence" value="ECO:0007669"/>
    <property type="project" value="UniProtKB-SubCell"/>
</dbReference>
<dbReference type="GO" id="GO:0006072">
    <property type="term" value="P:glycerol-3-phosphate metabolic process"/>
    <property type="evidence" value="ECO:0007669"/>
    <property type="project" value="TreeGrafter"/>
</dbReference>
<dbReference type="GO" id="GO:0031966">
    <property type="term" value="C:mitochondrial membrane"/>
    <property type="evidence" value="ECO:0007669"/>
    <property type="project" value="TreeGrafter"/>
</dbReference>
<dbReference type="InterPro" id="IPR022284">
    <property type="entry name" value="GPAT/DHAPAT"/>
</dbReference>
<comment type="similarity">
    <text evidence="2">Belongs to the GPAT/DAPAT family.</text>
</comment>
<dbReference type="PANTHER" id="PTHR12563:SF17">
    <property type="entry name" value="DIHYDROXYACETONE PHOSPHATE ACYLTRANSFERASE"/>
    <property type="match status" value="1"/>
</dbReference>
<dbReference type="AlphaFoldDB" id="A0AAF0FA86"/>